<accession>A0A399EN21</accession>
<proteinExistence type="predicted"/>
<dbReference type="AlphaFoldDB" id="A0A399EN21"/>
<dbReference type="OrthoDB" id="1551086at2"/>
<feature type="transmembrane region" description="Helical" evidence="1">
    <location>
        <begin position="7"/>
        <end position="25"/>
    </location>
</feature>
<comment type="caution">
    <text evidence="2">The sequence shown here is derived from an EMBL/GenBank/DDBJ whole genome shotgun (WGS) entry which is preliminary data.</text>
</comment>
<evidence type="ECO:0008006" key="4">
    <source>
        <dbReference type="Google" id="ProtNLM"/>
    </source>
</evidence>
<evidence type="ECO:0000313" key="3">
    <source>
        <dbReference type="Proteomes" id="UP000265715"/>
    </source>
</evidence>
<dbReference type="EMBL" id="QXDL01000066">
    <property type="protein sequence ID" value="RIH84913.1"/>
    <property type="molecule type" value="Genomic_DNA"/>
</dbReference>
<keyword evidence="1" id="KW-1133">Transmembrane helix</keyword>
<protein>
    <recommendedName>
        <fullName evidence="4">DUF3592 domain-containing protein</fullName>
    </recommendedName>
</protein>
<evidence type="ECO:0000256" key="1">
    <source>
        <dbReference type="SAM" id="Phobius"/>
    </source>
</evidence>
<gene>
    <name evidence="2" type="ORF">Mterra_01833</name>
</gene>
<dbReference type="RefSeq" id="WP_119314943.1">
    <property type="nucleotide sequence ID" value="NZ_QXDL01000066.1"/>
</dbReference>
<sequence>MFSLSRFFGVLGVYVAYTLFISLYFPTRDPALFVGLLLLGIGALFYLIFFARGVFADPKHKRLLAEGKDAVAVVQGVADTGITLNNSPYVRLTLDVYPDGAQPFRAEVKVFVSRVAIPRVGDRLSVKYDPRRPQDLIVV</sequence>
<keyword evidence="3" id="KW-1185">Reference proteome</keyword>
<name>A0A399EN21_9DEIN</name>
<keyword evidence="1" id="KW-0812">Transmembrane</keyword>
<reference evidence="2 3" key="1">
    <citation type="submission" date="2018-08" db="EMBL/GenBank/DDBJ databases">
        <title>Meiothermus terrae DSM 26712 genome sequencing project.</title>
        <authorList>
            <person name="Da Costa M.S."/>
            <person name="Albuquerque L."/>
            <person name="Raposo P."/>
            <person name="Froufe H.J.C."/>
            <person name="Barroso C.S."/>
            <person name="Egas C."/>
        </authorList>
    </citation>
    <scope>NUCLEOTIDE SEQUENCE [LARGE SCALE GENOMIC DNA]</scope>
    <source>
        <strain evidence="2 3">DSM 26712</strain>
    </source>
</reference>
<evidence type="ECO:0000313" key="2">
    <source>
        <dbReference type="EMBL" id="RIH84913.1"/>
    </source>
</evidence>
<dbReference type="Proteomes" id="UP000265715">
    <property type="component" value="Unassembled WGS sequence"/>
</dbReference>
<feature type="transmembrane region" description="Helical" evidence="1">
    <location>
        <begin position="31"/>
        <end position="55"/>
    </location>
</feature>
<keyword evidence="1" id="KW-0472">Membrane</keyword>
<organism evidence="2 3">
    <name type="scientific">Calidithermus terrae</name>
    <dbReference type="NCBI Taxonomy" id="1408545"/>
    <lineage>
        <taxon>Bacteria</taxon>
        <taxon>Thermotogati</taxon>
        <taxon>Deinococcota</taxon>
        <taxon>Deinococci</taxon>
        <taxon>Thermales</taxon>
        <taxon>Thermaceae</taxon>
        <taxon>Calidithermus</taxon>
    </lineage>
</organism>